<dbReference type="Pfam" id="PF15931">
    <property type="entry name" value="DUF4747"/>
    <property type="match status" value="1"/>
</dbReference>
<accession>G6F3H5</accession>
<dbReference type="EMBL" id="AGFR01000018">
    <property type="protein sequence ID" value="EHD12925.1"/>
    <property type="molecule type" value="Genomic_DNA"/>
</dbReference>
<dbReference type="Proteomes" id="UP000005939">
    <property type="component" value="Unassembled WGS sequence"/>
</dbReference>
<comment type="caution">
    <text evidence="1">The sequence shown here is derived from an EMBL/GenBank/DDBJ whole genome shotgun (WGS) entry which is preliminary data.</text>
</comment>
<evidence type="ECO:0000313" key="1">
    <source>
        <dbReference type="EMBL" id="EHD12925.1"/>
    </source>
</evidence>
<evidence type="ECO:0008006" key="3">
    <source>
        <dbReference type="Google" id="ProtNLM"/>
    </source>
</evidence>
<proteinExistence type="predicted"/>
<dbReference type="eggNOG" id="ENOG5032TZ0">
    <property type="taxonomic scope" value="Bacteria"/>
</dbReference>
<dbReference type="InterPro" id="IPR031832">
    <property type="entry name" value="DUF4747"/>
</dbReference>
<dbReference type="RefSeq" id="WP_008855160.1">
    <property type="nucleotide sequence ID" value="NZ_AGFR01000018.1"/>
</dbReference>
<sequence>MSKKKLIEVIVVNIAATPHPDGVYFKLFETAAGKRVEYASNGEKLARFSQPKVIQEHKSFFEGHLLTWTEVSKNKDWVDLNSEKLLDDTEKNSKLKMIDSISKDYGLSAYRFNYVFNTQDHKLYIERKNSQQKVIMPNQIKSILKKLMSFEMQDKNAPAVEITIIPENGVVDNILELSGLNKLSIGIVKPNPDATSDDVREKVLARLNDQNAHKAEYILFKDQKEDRLTPDQETKNLAIVAAEDGFVRGEGVDNNGVKTKLSTEDKPKIIQFENNPNETLLSKLHNMFNFW</sequence>
<evidence type="ECO:0000313" key="2">
    <source>
        <dbReference type="Proteomes" id="UP000005939"/>
    </source>
</evidence>
<reference evidence="1 2" key="1">
    <citation type="submission" date="2011-10" db="EMBL/GenBank/DDBJ databases">
        <title>Genome Sequence of Commensalibacter intestini A911, isolated from Drosophila gut.</title>
        <authorList>
            <person name="Lee W.-J."/>
            <person name="Kim E.-K."/>
        </authorList>
    </citation>
    <scope>NUCLEOTIDE SEQUENCE [LARGE SCALE GENOMIC DNA]</scope>
    <source>
        <strain evidence="1 2">A911</strain>
    </source>
</reference>
<organism evidence="1 2">
    <name type="scientific">Commensalibacter intestini A911</name>
    <dbReference type="NCBI Taxonomy" id="1088868"/>
    <lineage>
        <taxon>Bacteria</taxon>
        <taxon>Pseudomonadati</taxon>
        <taxon>Pseudomonadota</taxon>
        <taxon>Alphaproteobacteria</taxon>
        <taxon>Acetobacterales</taxon>
        <taxon>Acetobacteraceae</taxon>
    </lineage>
</organism>
<gene>
    <name evidence="1" type="ORF">CIN_21710</name>
</gene>
<protein>
    <recommendedName>
        <fullName evidence="3">DUF4747 domain-containing protein</fullName>
    </recommendedName>
</protein>
<dbReference type="OrthoDB" id="7876985at2"/>
<name>G6F3H5_9PROT</name>
<dbReference type="AlphaFoldDB" id="G6F3H5"/>